<dbReference type="Proteomes" id="UP000257014">
    <property type="component" value="Unassembled WGS sequence"/>
</dbReference>
<evidence type="ECO:0000256" key="1">
    <source>
        <dbReference type="ARBA" id="ARBA00022448"/>
    </source>
</evidence>
<evidence type="ECO:0000313" key="5">
    <source>
        <dbReference type="EMBL" id="REJ28514.1"/>
    </source>
</evidence>
<dbReference type="PROSITE" id="PS50893">
    <property type="entry name" value="ABC_TRANSPORTER_2"/>
    <property type="match status" value="1"/>
</dbReference>
<dbReference type="PROSITE" id="PS00211">
    <property type="entry name" value="ABC_TRANSPORTER_1"/>
    <property type="match status" value="1"/>
</dbReference>
<dbReference type="Gene3D" id="3.40.50.300">
    <property type="entry name" value="P-loop containing nucleotide triphosphate hydrolases"/>
    <property type="match status" value="1"/>
</dbReference>
<dbReference type="InterPro" id="IPR003439">
    <property type="entry name" value="ABC_transporter-like_ATP-bd"/>
</dbReference>
<keyword evidence="2" id="KW-0547">Nucleotide-binding</keyword>
<dbReference type="Pfam" id="PF00005">
    <property type="entry name" value="ABC_tran"/>
    <property type="match status" value="1"/>
</dbReference>
<evidence type="ECO:0000256" key="3">
    <source>
        <dbReference type="ARBA" id="ARBA00022840"/>
    </source>
</evidence>
<dbReference type="GO" id="GO:0016887">
    <property type="term" value="F:ATP hydrolysis activity"/>
    <property type="evidence" value="ECO:0007669"/>
    <property type="project" value="InterPro"/>
</dbReference>
<sequence>MAYLKVEGLAKAYGEAAVLGGIDFSVEEGEFVSIVGPSGCGKSTLFSIIGGIVRPDAGSVILEGKEITGMRGHVSYMPQSPSLFPWRTVLANAFLGGEIAGDRNEREALRMLEKAGLSGYENKYPHELSGGMKQRVSFVRSLLTPKPLILMDEPFSALDDFTRRDMQKWLLSIWSGNRRTILFITHNLDEAALLSDKIIVLSRKPAKVKNVFTVPREREKREEWLLSDDYLPFKRSLLRELNGKQDRDGPVWR</sequence>
<reference evidence="5 6" key="1">
    <citation type="submission" date="2018-03" db="EMBL/GenBank/DDBJ databases">
        <authorList>
            <person name="Keele B.F."/>
        </authorList>
    </citation>
    <scope>NUCLEOTIDE SEQUENCE [LARGE SCALE GENOMIC DNA]</scope>
    <source>
        <strain evidence="5">ZCTH4_d</strain>
    </source>
</reference>
<accession>A0A3E0K5A3</accession>
<comment type="caution">
    <text evidence="5">The sequence shown here is derived from an EMBL/GenBank/DDBJ whole genome shotgun (WGS) entry which is preliminary data.</text>
</comment>
<dbReference type="SMART" id="SM00382">
    <property type="entry name" value="AAA"/>
    <property type="match status" value="1"/>
</dbReference>
<organism evidence="5 6">
    <name type="scientific">Caldibacillus debilis</name>
    <dbReference type="NCBI Taxonomy" id="301148"/>
    <lineage>
        <taxon>Bacteria</taxon>
        <taxon>Bacillati</taxon>
        <taxon>Bacillota</taxon>
        <taxon>Bacilli</taxon>
        <taxon>Bacillales</taxon>
        <taxon>Bacillaceae</taxon>
        <taxon>Caldibacillus</taxon>
    </lineage>
</organism>
<evidence type="ECO:0000256" key="2">
    <source>
        <dbReference type="ARBA" id="ARBA00022741"/>
    </source>
</evidence>
<name>A0A3E0K5A3_9BACI</name>
<dbReference type="InterPro" id="IPR050166">
    <property type="entry name" value="ABC_transporter_ATP-bind"/>
</dbReference>
<evidence type="ECO:0000313" key="6">
    <source>
        <dbReference type="Proteomes" id="UP000257014"/>
    </source>
</evidence>
<dbReference type="PANTHER" id="PTHR42788">
    <property type="entry name" value="TAURINE IMPORT ATP-BINDING PROTEIN-RELATED"/>
    <property type="match status" value="1"/>
</dbReference>
<dbReference type="SUPFAM" id="SSF52540">
    <property type="entry name" value="P-loop containing nucleoside triphosphate hydrolases"/>
    <property type="match status" value="1"/>
</dbReference>
<proteinExistence type="predicted"/>
<dbReference type="InterPro" id="IPR027417">
    <property type="entry name" value="P-loop_NTPase"/>
</dbReference>
<dbReference type="CDD" id="cd03293">
    <property type="entry name" value="ABC_NrtD_SsuB_transporters"/>
    <property type="match status" value="1"/>
</dbReference>
<gene>
    <name evidence="5" type="ORF">C6P37_07630</name>
</gene>
<keyword evidence="3 5" id="KW-0067">ATP-binding</keyword>
<dbReference type="InterPro" id="IPR003593">
    <property type="entry name" value="AAA+_ATPase"/>
</dbReference>
<protein>
    <submittedName>
        <fullName evidence="5">ABC transporter ATP-binding protein</fullName>
    </submittedName>
</protein>
<dbReference type="AlphaFoldDB" id="A0A3E0K5A3"/>
<feature type="domain" description="ABC transporter" evidence="4">
    <location>
        <begin position="4"/>
        <end position="228"/>
    </location>
</feature>
<dbReference type="GO" id="GO:0005524">
    <property type="term" value="F:ATP binding"/>
    <property type="evidence" value="ECO:0007669"/>
    <property type="project" value="UniProtKB-KW"/>
</dbReference>
<dbReference type="PANTHER" id="PTHR42788:SF2">
    <property type="entry name" value="ABC TRANSPORTER ATP-BINDING PROTEIN"/>
    <property type="match status" value="1"/>
</dbReference>
<evidence type="ECO:0000259" key="4">
    <source>
        <dbReference type="PROSITE" id="PS50893"/>
    </source>
</evidence>
<dbReference type="RefSeq" id="WP_276643377.1">
    <property type="nucleotide sequence ID" value="NZ_QEWE01000016.1"/>
</dbReference>
<dbReference type="EMBL" id="QEWE01000016">
    <property type="protein sequence ID" value="REJ28514.1"/>
    <property type="molecule type" value="Genomic_DNA"/>
</dbReference>
<dbReference type="InterPro" id="IPR017871">
    <property type="entry name" value="ABC_transporter-like_CS"/>
</dbReference>
<keyword evidence="1" id="KW-0813">Transport</keyword>